<organism evidence="2 3">
    <name type="scientific">Pyrenophora tritici-repentis (strain Pt-1C-BFP)</name>
    <name type="common">Wheat tan spot fungus</name>
    <name type="synonym">Drechslera tritici-repentis</name>
    <dbReference type="NCBI Taxonomy" id="426418"/>
    <lineage>
        <taxon>Eukaryota</taxon>
        <taxon>Fungi</taxon>
        <taxon>Dikarya</taxon>
        <taxon>Ascomycota</taxon>
        <taxon>Pezizomycotina</taxon>
        <taxon>Dothideomycetes</taxon>
        <taxon>Pleosporomycetidae</taxon>
        <taxon>Pleosporales</taxon>
        <taxon>Pleosporineae</taxon>
        <taxon>Pleosporaceae</taxon>
        <taxon>Pyrenophora</taxon>
    </lineage>
</organism>
<reference evidence="3" key="1">
    <citation type="journal article" date="2013" name="G3 (Bethesda)">
        <title>Comparative genomics of a plant-pathogenic fungus, Pyrenophora tritici-repentis, reveals transduplication and the impact of repeat elements on pathogenicity and population divergence.</title>
        <authorList>
            <person name="Manning V.A."/>
            <person name="Pandelova I."/>
            <person name="Dhillon B."/>
            <person name="Wilhelm L.J."/>
            <person name="Goodwin S.B."/>
            <person name="Berlin A.M."/>
            <person name="Figueroa M."/>
            <person name="Freitag M."/>
            <person name="Hane J.K."/>
            <person name="Henrissat B."/>
            <person name="Holman W.H."/>
            <person name="Kodira C.D."/>
            <person name="Martin J."/>
            <person name="Oliver R.P."/>
            <person name="Robbertse B."/>
            <person name="Schackwitz W."/>
            <person name="Schwartz D.C."/>
            <person name="Spatafora J.W."/>
            <person name="Turgeon B.G."/>
            <person name="Yandava C."/>
            <person name="Young S."/>
            <person name="Zhou S."/>
            <person name="Zeng Q."/>
            <person name="Grigoriev I.V."/>
            <person name="Ma L.-J."/>
            <person name="Ciuffetti L.M."/>
        </authorList>
    </citation>
    <scope>NUCLEOTIDE SEQUENCE [LARGE SCALE GENOMIC DNA]</scope>
    <source>
        <strain evidence="3">Pt-1C-BFP</strain>
    </source>
</reference>
<dbReference type="InParanoid" id="B2W0F9"/>
<gene>
    <name evidence="2" type="ORF">PTRG_03944</name>
</gene>
<feature type="region of interest" description="Disordered" evidence="1">
    <location>
        <begin position="509"/>
        <end position="548"/>
    </location>
</feature>
<feature type="region of interest" description="Disordered" evidence="1">
    <location>
        <begin position="290"/>
        <end position="328"/>
    </location>
</feature>
<dbReference type="EMBL" id="DS231617">
    <property type="protein sequence ID" value="EDU46782.1"/>
    <property type="molecule type" value="Genomic_DNA"/>
</dbReference>
<dbReference type="HOGENOM" id="CLU_497088_0_0_1"/>
<feature type="region of interest" description="Disordered" evidence="1">
    <location>
        <begin position="461"/>
        <end position="481"/>
    </location>
</feature>
<name>B2W0F9_PYRTR</name>
<dbReference type="Proteomes" id="UP000001471">
    <property type="component" value="Unassembled WGS sequence"/>
</dbReference>
<evidence type="ECO:0000256" key="1">
    <source>
        <dbReference type="SAM" id="MobiDB-lite"/>
    </source>
</evidence>
<protein>
    <submittedName>
        <fullName evidence="2">Uncharacterized protein</fullName>
    </submittedName>
</protein>
<proteinExistence type="predicted"/>
<evidence type="ECO:0000313" key="2">
    <source>
        <dbReference type="EMBL" id="EDU46782.1"/>
    </source>
</evidence>
<accession>B2W0F9</accession>
<feature type="compositionally biased region" description="Basic and acidic residues" evidence="1">
    <location>
        <begin position="534"/>
        <end position="548"/>
    </location>
</feature>
<dbReference type="OrthoDB" id="3770985at2759"/>
<evidence type="ECO:0000313" key="3">
    <source>
        <dbReference type="Proteomes" id="UP000001471"/>
    </source>
</evidence>
<sequence length="548" mass="61303">MATTRPQSFQFTERTPILNNLADILNLRGRLQQMGANFNSSGELLTYGNPESPSEFKSMLKFGPLYEEQWNMFFDADYVPVAEGDMWSKYRTLKKKLNNKDIVLGKAGQRYSVGGSSDKLKQLCFAYDTLWVEWRNAMRKELPAQQVHRGLAIIKEEHSGLVITAPSDIIQRQRRPLSQDNDMTHNIDWWFSTELSQSPPQDQSRLSNDLASVSVRNDVERTTQTVPIASNAQTSTGELIVPHHDSLQEIETYLANIGASMNHRAQSPLLLDLQDALSLGPQTGDAQVITGAESSSTSTSSMADEQKNRHDKKNVKREARYSGGGHLGRPLITKEEIEEVDNLVVKAKQMVDEAIKKHNNQALHWDQPLSKATQDTDRLEVKAANLIQGRANKCASLPSKSLLNQRLAGGLMEKCANDYKTVLKRRMPIEPTAESAETPQQSPDAFHSRISIDVYHATRGLPIPQLPNNSEMLSERSSPKPVTRVDMVTLNSGDTIPIVLSPTGFARFPRHCDDDDEWDHLSQSSAPEDDGNTEIERNSSKKKDPFTS</sequence>
<dbReference type="AlphaFoldDB" id="B2W0F9"/>